<evidence type="ECO:0000313" key="3">
    <source>
        <dbReference type="Proteomes" id="UP000232688"/>
    </source>
</evidence>
<proteinExistence type="predicted"/>
<accession>A0A2I1EC25</accession>
<reference evidence="1 4" key="1">
    <citation type="submission" date="2016-04" db="EMBL/GenBank/DDBJ databases">
        <title>Genome analyses suggest a sexual origin of heterokaryosis in a supposedly ancient asexual fungus.</title>
        <authorList>
            <person name="Ropars J."/>
            <person name="Sedzielewska K."/>
            <person name="Noel J."/>
            <person name="Charron P."/>
            <person name="Farinelli L."/>
            <person name="Marton T."/>
            <person name="Kruger M."/>
            <person name="Pelin A."/>
            <person name="Brachmann A."/>
            <person name="Corradi N."/>
        </authorList>
    </citation>
    <scope>NUCLEOTIDE SEQUENCE [LARGE SCALE GENOMIC DNA]</scope>
    <source>
        <strain evidence="1 4">A5</strain>
    </source>
</reference>
<gene>
    <name evidence="2" type="ORF">RhiirA1_410663</name>
    <name evidence="1" type="ORF">RhiirA5_364871</name>
</gene>
<evidence type="ECO:0000313" key="4">
    <source>
        <dbReference type="Proteomes" id="UP000232722"/>
    </source>
</evidence>
<dbReference type="Proteomes" id="UP000232722">
    <property type="component" value="Unassembled WGS sequence"/>
</dbReference>
<evidence type="ECO:0000313" key="1">
    <source>
        <dbReference type="EMBL" id="PKC01529.1"/>
    </source>
</evidence>
<organism evidence="2 3">
    <name type="scientific">Rhizophagus irregularis</name>
    <dbReference type="NCBI Taxonomy" id="588596"/>
    <lineage>
        <taxon>Eukaryota</taxon>
        <taxon>Fungi</taxon>
        <taxon>Fungi incertae sedis</taxon>
        <taxon>Mucoromycota</taxon>
        <taxon>Glomeromycotina</taxon>
        <taxon>Glomeromycetes</taxon>
        <taxon>Glomerales</taxon>
        <taxon>Glomeraceae</taxon>
        <taxon>Rhizophagus</taxon>
    </lineage>
</organism>
<comment type="caution">
    <text evidence="2">The sequence shown here is derived from an EMBL/GenBank/DDBJ whole genome shotgun (WGS) entry which is preliminary data.</text>
</comment>
<protein>
    <submittedName>
        <fullName evidence="2">Uncharacterized protein</fullName>
    </submittedName>
</protein>
<reference evidence="2 3" key="3">
    <citation type="submission" date="2017-10" db="EMBL/GenBank/DDBJ databases">
        <title>Extensive intraspecific genome diversity in a model arbuscular mycorrhizal fungus.</title>
        <authorList>
            <person name="Chen E.C.H."/>
            <person name="Morin E."/>
            <person name="Baudet D."/>
            <person name="Noel J."/>
            <person name="Ndikumana S."/>
            <person name="Charron P."/>
            <person name="St-Onge C."/>
            <person name="Giorgi J."/>
            <person name="Grigoriev I.V."/>
            <person name="Roux C."/>
            <person name="Martin F.M."/>
            <person name="Corradi N."/>
        </authorList>
    </citation>
    <scope>NUCLEOTIDE SEQUENCE [LARGE SCALE GENOMIC DNA]</scope>
    <source>
        <strain evidence="2 3">A1</strain>
    </source>
</reference>
<evidence type="ECO:0000313" key="2">
    <source>
        <dbReference type="EMBL" id="PKC73355.1"/>
    </source>
</evidence>
<reference evidence="1 4" key="2">
    <citation type="submission" date="2017-09" db="EMBL/GenBank/DDBJ databases">
        <title>Extensive intraspecific genome diversity in a model arbuscular mycorrhizal fungus.</title>
        <authorList>
            <person name="Chen E.C."/>
            <person name="Morin E."/>
            <person name="Beaudet D."/>
            <person name="Noel J."/>
            <person name="Ndikumana S."/>
            <person name="Charron P."/>
            <person name="St-Onge C."/>
            <person name="Giorgi J."/>
            <person name="Grigoriev I.V."/>
            <person name="Roux C."/>
            <person name="Martin F.M."/>
            <person name="Corradi N."/>
        </authorList>
    </citation>
    <scope>NUCLEOTIDE SEQUENCE [LARGE SCALE GENOMIC DNA]</scope>
    <source>
        <strain evidence="1 4">A5</strain>
    </source>
</reference>
<sequence>MDWNIGSIKILETNKEKCQYYARNGINILSLSLYTFYELLFSNFTTINSDGEVIITKFFKVMDNLDLNLTIGFVPVSEYSES</sequence>
<dbReference type="Proteomes" id="UP000232688">
    <property type="component" value="Unassembled WGS sequence"/>
</dbReference>
<dbReference type="AlphaFoldDB" id="A0A2I1EC25"/>
<dbReference type="VEuPathDB" id="FungiDB:RhiirA1_410663"/>
<name>A0A2I1EC25_9GLOM</name>
<reference evidence="2 3" key="4">
    <citation type="submission" date="2017-10" db="EMBL/GenBank/DDBJ databases">
        <title>Genome analyses suggest a sexual origin of heterokaryosis in a supposedly ancient asexual fungus.</title>
        <authorList>
            <person name="Corradi N."/>
            <person name="Sedzielewska K."/>
            <person name="Noel J."/>
            <person name="Charron P."/>
            <person name="Farinelli L."/>
            <person name="Marton T."/>
            <person name="Kruger M."/>
            <person name="Pelin A."/>
            <person name="Brachmann A."/>
            <person name="Corradi N."/>
        </authorList>
    </citation>
    <scope>NUCLEOTIDE SEQUENCE [LARGE SCALE GENOMIC DNA]</scope>
    <source>
        <strain evidence="2 3">A1</strain>
    </source>
</reference>
<dbReference type="EMBL" id="LLXH01000089">
    <property type="protein sequence ID" value="PKC73355.1"/>
    <property type="molecule type" value="Genomic_DNA"/>
</dbReference>
<dbReference type="EMBL" id="LLXJ01001583">
    <property type="protein sequence ID" value="PKC01529.1"/>
    <property type="molecule type" value="Genomic_DNA"/>
</dbReference>
<dbReference type="OrthoDB" id="2403661at2759"/>